<gene>
    <name evidence="13" type="ORF">RDB_LOCUS29347</name>
</gene>
<feature type="compositionally biased region" description="Low complexity" evidence="11">
    <location>
        <begin position="447"/>
        <end position="463"/>
    </location>
</feature>
<organism evidence="13 14">
    <name type="scientific">Rhizoctonia solani</name>
    <dbReference type="NCBI Taxonomy" id="456999"/>
    <lineage>
        <taxon>Eukaryota</taxon>
        <taxon>Fungi</taxon>
        <taxon>Dikarya</taxon>
        <taxon>Basidiomycota</taxon>
        <taxon>Agaricomycotina</taxon>
        <taxon>Agaricomycetes</taxon>
        <taxon>Cantharellales</taxon>
        <taxon>Ceratobasidiaceae</taxon>
        <taxon>Rhizoctonia</taxon>
    </lineage>
</organism>
<evidence type="ECO:0000256" key="4">
    <source>
        <dbReference type="ARBA" id="ARBA00023015"/>
    </source>
</evidence>
<dbReference type="SUPFAM" id="SSF46785">
    <property type="entry name" value="Winged helix' DNA-binding domain"/>
    <property type="match status" value="1"/>
</dbReference>
<evidence type="ECO:0000256" key="1">
    <source>
        <dbReference type="ARBA" id="ARBA00004123"/>
    </source>
</evidence>
<dbReference type="SMART" id="SM00415">
    <property type="entry name" value="HSF"/>
    <property type="match status" value="1"/>
</dbReference>
<accession>A0A8H2XH47</accession>
<dbReference type="GO" id="GO:0003700">
    <property type="term" value="F:DNA-binding transcription factor activity"/>
    <property type="evidence" value="ECO:0007669"/>
    <property type="project" value="InterPro"/>
</dbReference>
<evidence type="ECO:0000259" key="12">
    <source>
        <dbReference type="PROSITE" id="PS50110"/>
    </source>
</evidence>
<feature type="domain" description="Response regulatory" evidence="12">
    <location>
        <begin position="651"/>
        <end position="765"/>
    </location>
</feature>
<dbReference type="InterPro" id="IPR001789">
    <property type="entry name" value="Sig_transdc_resp-reg_receiver"/>
</dbReference>
<evidence type="ECO:0000256" key="7">
    <source>
        <dbReference type="ARBA" id="ARBA00023242"/>
    </source>
</evidence>
<keyword evidence="10" id="KW-0175">Coiled coil</keyword>
<evidence type="ECO:0000256" key="3">
    <source>
        <dbReference type="ARBA" id="ARBA00023012"/>
    </source>
</evidence>
<dbReference type="InterPro" id="IPR036388">
    <property type="entry name" value="WH-like_DNA-bd_sf"/>
</dbReference>
<dbReference type="GO" id="GO:0000160">
    <property type="term" value="P:phosphorelay signal transduction system"/>
    <property type="evidence" value="ECO:0007669"/>
    <property type="project" value="UniProtKB-KW"/>
</dbReference>
<dbReference type="Pfam" id="PF00447">
    <property type="entry name" value="HSF_DNA-bind"/>
    <property type="match status" value="1"/>
</dbReference>
<evidence type="ECO:0000256" key="2">
    <source>
        <dbReference type="ARBA" id="ARBA00022553"/>
    </source>
</evidence>
<feature type="region of interest" description="Disordered" evidence="11">
    <location>
        <begin position="357"/>
        <end position="377"/>
    </location>
</feature>
<feature type="compositionally biased region" description="Polar residues" evidence="11">
    <location>
        <begin position="1"/>
        <end position="23"/>
    </location>
</feature>
<evidence type="ECO:0000313" key="14">
    <source>
        <dbReference type="Proteomes" id="UP000663888"/>
    </source>
</evidence>
<dbReference type="FunFam" id="1.10.10.10:FF:000027">
    <property type="entry name" value="Heat shock transcription factor 1"/>
    <property type="match status" value="1"/>
</dbReference>
<dbReference type="InterPro" id="IPR000232">
    <property type="entry name" value="HSF_DNA-bd"/>
</dbReference>
<proteinExistence type="predicted"/>
<evidence type="ECO:0000256" key="9">
    <source>
        <dbReference type="PROSITE-ProRule" id="PRU00169"/>
    </source>
</evidence>
<evidence type="ECO:0000256" key="5">
    <source>
        <dbReference type="ARBA" id="ARBA00023125"/>
    </source>
</evidence>
<dbReference type="SUPFAM" id="SSF81995">
    <property type="entry name" value="beta-sandwich domain of Sec23/24"/>
    <property type="match status" value="1"/>
</dbReference>
<feature type="region of interest" description="Disordered" evidence="11">
    <location>
        <begin position="447"/>
        <end position="477"/>
    </location>
</feature>
<dbReference type="CDD" id="cd17546">
    <property type="entry name" value="REC_hyHK_CKI1_RcsC-like"/>
    <property type="match status" value="1"/>
</dbReference>
<dbReference type="PRINTS" id="PR00056">
    <property type="entry name" value="HSFDOMAIN"/>
</dbReference>
<keyword evidence="6" id="KW-0804">Transcription</keyword>
<dbReference type="GO" id="GO:0043565">
    <property type="term" value="F:sequence-specific DNA binding"/>
    <property type="evidence" value="ECO:0007669"/>
    <property type="project" value="InterPro"/>
</dbReference>
<feature type="modified residue" description="4-aspartylphosphate" evidence="9">
    <location>
        <position position="700"/>
    </location>
</feature>
<feature type="region of interest" description="Disordered" evidence="11">
    <location>
        <begin position="223"/>
        <end position="269"/>
    </location>
</feature>
<dbReference type="Gene3D" id="3.40.50.2300">
    <property type="match status" value="1"/>
</dbReference>
<dbReference type="PANTHER" id="PTHR45339">
    <property type="entry name" value="HYBRID SIGNAL TRANSDUCTION HISTIDINE KINASE J"/>
    <property type="match status" value="1"/>
</dbReference>
<dbReference type="GO" id="GO:0005634">
    <property type="term" value="C:nucleus"/>
    <property type="evidence" value="ECO:0007669"/>
    <property type="project" value="UniProtKB-SubCell"/>
</dbReference>
<dbReference type="SMART" id="SM00448">
    <property type="entry name" value="REC"/>
    <property type="match status" value="1"/>
</dbReference>
<dbReference type="InterPro" id="IPR036390">
    <property type="entry name" value="WH_DNA-bd_sf"/>
</dbReference>
<dbReference type="PROSITE" id="PS00434">
    <property type="entry name" value="HSF_DOMAIN"/>
    <property type="match status" value="1"/>
</dbReference>
<feature type="region of interest" description="Disordered" evidence="11">
    <location>
        <begin position="1"/>
        <end position="115"/>
    </location>
</feature>
<dbReference type="Gene3D" id="1.10.10.10">
    <property type="entry name" value="Winged helix-like DNA-binding domain superfamily/Winged helix DNA-binding domain"/>
    <property type="match status" value="1"/>
</dbReference>
<reference evidence="13" key="1">
    <citation type="submission" date="2021-01" db="EMBL/GenBank/DDBJ databases">
        <authorList>
            <person name="Kaushik A."/>
        </authorList>
    </citation>
    <scope>NUCLEOTIDE SEQUENCE</scope>
    <source>
        <strain evidence="13">AG4-R118</strain>
    </source>
</reference>
<comment type="subunit">
    <text evidence="8">Homotrimer. Homotrimerization increases the affinity of HSF1 to DNA. Interacts with transcriptional coregulator SSA1 on chromatin.</text>
</comment>
<evidence type="ECO:0000256" key="10">
    <source>
        <dbReference type="SAM" id="Coils"/>
    </source>
</evidence>
<sequence length="899" mass="99380">MGDRSNYSSSYARTLPPLTNNNGSFSPSPFPPLLAQRPAPYNAHIHPVPAPSQLEPIHPPPPAQPNWRREERREFDNGYYPPGYSTPRRDSYSDARSSRVVPSVQDIPKDVDDNMPPTSDFVKKLYKMLEDPQFAHVVTWGPQGDCFVVKDVTEFTKSILPRMFKHSNFASFVRQLNKYDFHKLKNAEAEAGGMGYGDQSWTFKHPDFRADDREALENIKRKVPAARKSKNNAPPPSANQPATPVAAQAKTEVASPPAGDSPAGTLDGPRESEAIRMLMAQVETLRQSQETTRRAHEEQIEGLRRTAEDMSAHIRNLETNYQNVLGEIVHFQRNMANQDNLMQNLIGYFIGMENKKNNTTGPGEGSADGDPHSQFMSSTDANKIFDLGPQDVARASFEQMNEISRRAEGSRMSFGDNPVSMPGMQNQMPTQPGMGNMASAMANQGMGNQNQMPNQQAMSSQPSTVSNSGTPNQAQMSAQAPSTGANVIGGKPMQQMSREELLGRVEDLQRERPDQQPFTHSGFMPMLNTQMEQRYVQQRKEEESHKGLQVITLGQLVPRDGEYQQQQQQQQQQQGSAMAQAQQQAQQQQAQAQMSQMGMDPYGAPADYRGPTPSTTNPGPSTSLALAGNGGAKSLRVRRSTYVPGWAVPPRVLLVDDDAVNLRLSKKFLQVFGCMIDVAVDGVGAVDKMNLEKYDLVLMDIVMPKMDGISATSIIRRFDHMTPIISMTSNSKPNEIMTYYSSGMNDILPKPFSKEGLFEMLEKHLMHLKQIHQLGQFPRSVSIPPMNDSHMLDYMQHHESNGSSSKITYGNGSKSNAMFPNGGFSSYEEDGDPAKVSAFAALGLDEGSYHMIMGDVMGSQETSNGGFFGANMSMGQKRGVEDDGEDGSAKRPRFEEVVD</sequence>
<keyword evidence="7" id="KW-0539">Nucleus</keyword>
<keyword evidence="2 9" id="KW-0597">Phosphoprotein</keyword>
<dbReference type="InterPro" id="IPR011006">
    <property type="entry name" value="CheY-like_superfamily"/>
</dbReference>
<protein>
    <recommendedName>
        <fullName evidence="12">Response regulatory domain-containing protein</fullName>
    </recommendedName>
</protein>
<dbReference type="Proteomes" id="UP000663888">
    <property type="component" value="Unassembled WGS sequence"/>
</dbReference>
<dbReference type="PROSITE" id="PS50110">
    <property type="entry name" value="RESPONSE_REGULATORY"/>
    <property type="match status" value="1"/>
</dbReference>
<keyword evidence="3" id="KW-0902">Two-component regulatory system</keyword>
<dbReference type="FunFam" id="3.40.50.2300:FF:000212">
    <property type="entry name" value="Stress response regulator/HFS transcription factor"/>
    <property type="match status" value="1"/>
</dbReference>
<comment type="caution">
    <text evidence="13">The sequence shown here is derived from an EMBL/GenBank/DDBJ whole genome shotgun (WGS) entry which is preliminary data.</text>
</comment>
<dbReference type="AlphaFoldDB" id="A0A8H2XH47"/>
<feature type="coiled-coil region" evidence="10">
    <location>
        <begin position="286"/>
        <end position="334"/>
    </location>
</feature>
<evidence type="ECO:0000256" key="8">
    <source>
        <dbReference type="ARBA" id="ARBA00062171"/>
    </source>
</evidence>
<feature type="region of interest" description="Disordered" evidence="11">
    <location>
        <begin position="873"/>
        <end position="899"/>
    </location>
</feature>
<evidence type="ECO:0000256" key="11">
    <source>
        <dbReference type="SAM" id="MobiDB-lite"/>
    </source>
</evidence>
<evidence type="ECO:0000313" key="13">
    <source>
        <dbReference type="EMBL" id="CAE6426574.1"/>
    </source>
</evidence>
<dbReference type="SUPFAM" id="SSF52172">
    <property type="entry name" value="CheY-like"/>
    <property type="match status" value="1"/>
</dbReference>
<feature type="region of interest" description="Disordered" evidence="11">
    <location>
        <begin position="562"/>
        <end position="630"/>
    </location>
</feature>
<dbReference type="PANTHER" id="PTHR45339:SF1">
    <property type="entry name" value="HYBRID SIGNAL TRANSDUCTION HISTIDINE KINASE J"/>
    <property type="match status" value="1"/>
</dbReference>
<dbReference type="Pfam" id="PF00072">
    <property type="entry name" value="Response_reg"/>
    <property type="match status" value="1"/>
</dbReference>
<name>A0A8H2XH47_9AGAM</name>
<feature type="compositionally biased region" description="Basic and acidic residues" evidence="11">
    <location>
        <begin position="67"/>
        <end position="76"/>
    </location>
</feature>
<dbReference type="EMBL" id="CAJMWX010000747">
    <property type="protein sequence ID" value="CAE6426574.1"/>
    <property type="molecule type" value="Genomic_DNA"/>
</dbReference>
<feature type="compositionally biased region" description="Basic and acidic residues" evidence="11">
    <location>
        <begin position="87"/>
        <end position="97"/>
    </location>
</feature>
<feature type="compositionally biased region" description="Polar residues" evidence="11">
    <location>
        <begin position="464"/>
        <end position="477"/>
    </location>
</feature>
<comment type="subcellular location">
    <subcellularLocation>
        <location evidence="1">Nucleus</location>
    </subcellularLocation>
</comment>
<feature type="compositionally biased region" description="Low complexity" evidence="11">
    <location>
        <begin position="610"/>
        <end position="623"/>
    </location>
</feature>
<feature type="compositionally biased region" description="Low complexity" evidence="11">
    <location>
        <begin position="564"/>
        <end position="599"/>
    </location>
</feature>
<evidence type="ECO:0000256" key="6">
    <source>
        <dbReference type="ARBA" id="ARBA00023163"/>
    </source>
</evidence>
<keyword evidence="5" id="KW-0238">DNA-binding</keyword>
<keyword evidence="4" id="KW-0805">Transcription regulation</keyword>
<feature type="compositionally biased region" description="Basic and acidic residues" evidence="11">
    <location>
        <begin position="887"/>
        <end position="899"/>
    </location>
</feature>